<dbReference type="PANTHER" id="PTHR34820">
    <property type="entry name" value="INNER MEMBRANE PROTEIN YEBZ"/>
    <property type="match status" value="1"/>
</dbReference>
<evidence type="ECO:0000256" key="1">
    <source>
        <dbReference type="ARBA" id="ARBA00004651"/>
    </source>
</evidence>
<dbReference type="Pfam" id="PF09678">
    <property type="entry name" value="Caa3_CtaG"/>
    <property type="match status" value="1"/>
</dbReference>
<feature type="transmembrane region" description="Helical" evidence="7">
    <location>
        <begin position="21"/>
        <end position="43"/>
    </location>
</feature>
<feature type="transmembrane region" description="Helical" evidence="7">
    <location>
        <begin position="507"/>
        <end position="529"/>
    </location>
</feature>
<keyword evidence="10" id="KW-1185">Reference proteome</keyword>
<feature type="transmembrane region" description="Helical" evidence="7">
    <location>
        <begin position="294"/>
        <end position="314"/>
    </location>
</feature>
<name>A0ABY3WAJ7_9MICC</name>
<feature type="compositionally biased region" description="Polar residues" evidence="6">
    <location>
        <begin position="704"/>
        <end position="716"/>
    </location>
</feature>
<evidence type="ECO:0000256" key="3">
    <source>
        <dbReference type="ARBA" id="ARBA00022692"/>
    </source>
</evidence>
<accession>A0ABY3WAJ7</accession>
<keyword evidence="5 7" id="KW-0472">Membrane</keyword>
<dbReference type="RefSeq" id="WP_241914501.1">
    <property type="nucleotide sequence ID" value="NZ_CP093326.1"/>
</dbReference>
<feature type="transmembrane region" description="Helical" evidence="7">
    <location>
        <begin position="627"/>
        <end position="649"/>
    </location>
</feature>
<keyword evidence="3 7" id="KW-0812">Transmembrane</keyword>
<keyword evidence="4 7" id="KW-1133">Transmembrane helix</keyword>
<feature type="transmembrane region" description="Helical" evidence="7">
    <location>
        <begin position="461"/>
        <end position="486"/>
    </location>
</feature>
<evidence type="ECO:0000259" key="8">
    <source>
        <dbReference type="Pfam" id="PF05425"/>
    </source>
</evidence>
<feature type="transmembrane region" description="Helical" evidence="7">
    <location>
        <begin position="224"/>
        <end position="249"/>
    </location>
</feature>
<dbReference type="InterPro" id="IPR032694">
    <property type="entry name" value="CopC/D"/>
</dbReference>
<organism evidence="9 10">
    <name type="scientific">Arthrobacter sulfonylureivorans</name>
    <dbReference type="NCBI Taxonomy" id="2486855"/>
    <lineage>
        <taxon>Bacteria</taxon>
        <taxon>Bacillati</taxon>
        <taxon>Actinomycetota</taxon>
        <taxon>Actinomycetes</taxon>
        <taxon>Micrococcales</taxon>
        <taxon>Micrococcaceae</taxon>
        <taxon>Arthrobacter</taxon>
    </lineage>
</organism>
<evidence type="ECO:0000313" key="10">
    <source>
        <dbReference type="Proteomes" id="UP000829069"/>
    </source>
</evidence>
<evidence type="ECO:0000256" key="4">
    <source>
        <dbReference type="ARBA" id="ARBA00022989"/>
    </source>
</evidence>
<gene>
    <name evidence="9" type="ORF">MNQ99_03755</name>
</gene>
<feature type="transmembrane region" description="Helical" evidence="7">
    <location>
        <begin position="191"/>
        <end position="212"/>
    </location>
</feature>
<feature type="transmembrane region" description="Helical" evidence="7">
    <location>
        <begin position="549"/>
        <end position="566"/>
    </location>
</feature>
<comment type="subcellular location">
    <subcellularLocation>
        <location evidence="1">Cell membrane</location>
        <topology evidence="1">Multi-pass membrane protein</topology>
    </subcellularLocation>
</comment>
<reference evidence="9 10" key="1">
    <citation type="submission" date="2022-03" db="EMBL/GenBank/DDBJ databases">
        <title>Isotopic signatures of nitrous oxide derived from detoxification processes.</title>
        <authorList>
            <person name="Behrendt U."/>
            <person name="Buchen C."/>
            <person name="Well R."/>
            <person name="Ulrich A."/>
            <person name="Rohe L."/>
            <person name="Kolb S."/>
            <person name="Schloter M."/>
            <person name="Horn M.A."/>
            <person name="Augustin J."/>
        </authorList>
    </citation>
    <scope>NUCLEOTIDE SEQUENCE [LARGE SCALE GENOMIC DNA]</scope>
    <source>
        <strain evidence="9 10">S4-C24</strain>
    </source>
</reference>
<feature type="region of interest" description="Disordered" evidence="6">
    <location>
        <begin position="685"/>
        <end position="733"/>
    </location>
</feature>
<feature type="domain" description="Copper resistance protein D" evidence="8">
    <location>
        <begin position="256"/>
        <end position="353"/>
    </location>
</feature>
<keyword evidence="2" id="KW-1003">Cell membrane</keyword>
<evidence type="ECO:0000256" key="5">
    <source>
        <dbReference type="ARBA" id="ARBA00023136"/>
    </source>
</evidence>
<dbReference type="Proteomes" id="UP000829069">
    <property type="component" value="Chromosome"/>
</dbReference>
<dbReference type="InterPro" id="IPR019108">
    <property type="entry name" value="Caa3_assmbl_CtaG-rel"/>
</dbReference>
<feature type="transmembrane region" description="Helical" evidence="7">
    <location>
        <begin position="396"/>
        <end position="416"/>
    </location>
</feature>
<evidence type="ECO:0000256" key="6">
    <source>
        <dbReference type="SAM" id="MobiDB-lite"/>
    </source>
</evidence>
<feature type="transmembrane region" description="Helical" evidence="7">
    <location>
        <begin position="261"/>
        <end position="282"/>
    </location>
</feature>
<evidence type="ECO:0000256" key="2">
    <source>
        <dbReference type="ARBA" id="ARBA00022475"/>
    </source>
</evidence>
<dbReference type="EMBL" id="CP093326">
    <property type="protein sequence ID" value="UNK46492.1"/>
    <property type="molecule type" value="Genomic_DNA"/>
</dbReference>
<feature type="transmembrane region" description="Helical" evidence="7">
    <location>
        <begin position="428"/>
        <end position="449"/>
    </location>
</feature>
<dbReference type="InterPro" id="IPR008457">
    <property type="entry name" value="Cu-R_CopD_dom"/>
</dbReference>
<feature type="transmembrane region" description="Helical" evidence="7">
    <location>
        <begin position="578"/>
        <end position="607"/>
    </location>
</feature>
<proteinExistence type="predicted"/>
<evidence type="ECO:0000313" key="9">
    <source>
        <dbReference type="EMBL" id="UNK46492.1"/>
    </source>
</evidence>
<feature type="transmembrane region" description="Helical" evidence="7">
    <location>
        <begin position="68"/>
        <end position="88"/>
    </location>
</feature>
<protein>
    <submittedName>
        <fullName evidence="9">Bifunctional copper resistance protein CopD/cytochrome c oxidase assembly protein</fullName>
    </submittedName>
</protein>
<sequence>MAERLAPPAKQRPAAITADGIGRGWVLAGAVVLVLALVAALLYSGSAAARQLSDPGALTRWALPVAKAANNTALSVVIASLLFAVGILPKQLRPNRRPGRGEDGPEHPAFTAALRLAAVAAVVWTLAAMAVLVFSFSDIAGLPVSGDASYTAGFVGFMTDIGTGQAWLTITIVAAIVATLILGIRSLPGLGMTLALATIGGLLPMALIGHSAGGDDHYGAVNSIGLHLLGACLWVGGIIVLAVISGTLGTKDITGQVLRRYSSLALISFFLVFFSGIINASIRITSLDQLSSPYGVLVVIKALATLLLGAIGFMHRQWIIPELGTKSGKRVLWQLITVELLVMAAVFGIATALARTAPPTPEELPVDASPARILTGYDLPPELVSGSWLTVWRWDWLWVTFALVAGIAYLVAAVRLHRRGDRWPVARTVSWIVGLLALTYVTSGAPAVYGMVLFSAHMLDHMALTMVVPLFLVLGSPITLALKALPPRGDGSKGLREWILWLVHSKYSQVITHPLFAAANFAGSIIIFYYSPLFRFALDEHTGHELMNLHFLLTGYIFILTMIGQDPLPRRAPYPMRLLILFATMAFHAFFGVALTSSTALIQASWFGSMGREWGLSAMDDQQVGGAIMWGVGEIPTLCVAVGVAIMWSSSDARETKRKDRSAERNNDAELAAYNDMFAKMARQDERMVPPGAVRPAAGHRASGGNQDAPKTTNGQEPAPDPDNAGRTQGESR</sequence>
<feature type="transmembrane region" description="Helical" evidence="7">
    <location>
        <begin position="109"/>
        <end position="136"/>
    </location>
</feature>
<feature type="transmembrane region" description="Helical" evidence="7">
    <location>
        <begin position="166"/>
        <end position="184"/>
    </location>
</feature>
<feature type="transmembrane region" description="Helical" evidence="7">
    <location>
        <begin position="335"/>
        <end position="354"/>
    </location>
</feature>
<evidence type="ECO:0000256" key="7">
    <source>
        <dbReference type="SAM" id="Phobius"/>
    </source>
</evidence>
<dbReference type="Pfam" id="PF05425">
    <property type="entry name" value="CopD"/>
    <property type="match status" value="1"/>
</dbReference>
<dbReference type="PANTHER" id="PTHR34820:SF4">
    <property type="entry name" value="INNER MEMBRANE PROTEIN YEBZ"/>
    <property type="match status" value="1"/>
</dbReference>